<sequence>MTDKTQQQKRPATPEEDIEVLYGRVAKLNDAVSALLNPNWGASMGILPEEHPLYPAALEPLPSRVAKPFDPAQEEQGAPVDWQAIAKQRERELKKIGEARHLAEAAVARVRKVIAERRTEVADRETDGMLPFGTPGASWCDAVTVTCDRIDDALRIHPEPVGIPCPPDQSEPAP</sequence>
<name>A0A6H9V2D4_9ACTN</name>
<gene>
    <name evidence="1" type="ORF">F7R91_14530</name>
</gene>
<dbReference type="RefSeq" id="WP_150948490.1">
    <property type="nucleotide sequence ID" value="NZ_VZRB01000008.1"/>
</dbReference>
<accession>A0A6H9V2D4</accession>
<dbReference type="AlphaFoldDB" id="A0A6H9V2D4"/>
<proteinExistence type="predicted"/>
<comment type="caution">
    <text evidence="1">The sequence shown here is derived from an EMBL/GenBank/DDBJ whole genome shotgun (WGS) entry which is preliminary data.</text>
</comment>
<dbReference type="EMBL" id="VZRB01000008">
    <property type="protein sequence ID" value="KAB1146793.1"/>
    <property type="molecule type" value="Genomic_DNA"/>
</dbReference>
<dbReference type="Proteomes" id="UP000442707">
    <property type="component" value="Unassembled WGS sequence"/>
</dbReference>
<reference evidence="1 2" key="1">
    <citation type="submission" date="2019-09" db="EMBL/GenBank/DDBJ databases">
        <title>Screening of Novel Bioactive Compounds from Soil-Associated.</title>
        <authorList>
            <person name="Zhao S."/>
        </authorList>
    </citation>
    <scope>NUCLEOTIDE SEQUENCE [LARGE SCALE GENOMIC DNA]</scope>
    <source>
        <strain evidence="1 2">HIT-DPA4</strain>
    </source>
</reference>
<protein>
    <submittedName>
        <fullName evidence="1">Uncharacterized protein</fullName>
    </submittedName>
</protein>
<keyword evidence="2" id="KW-1185">Reference proteome</keyword>
<organism evidence="1 2">
    <name type="scientific">Streptomyces luteolifulvus</name>
    <dbReference type="NCBI Taxonomy" id="2615112"/>
    <lineage>
        <taxon>Bacteria</taxon>
        <taxon>Bacillati</taxon>
        <taxon>Actinomycetota</taxon>
        <taxon>Actinomycetes</taxon>
        <taxon>Kitasatosporales</taxon>
        <taxon>Streptomycetaceae</taxon>
        <taxon>Streptomyces</taxon>
    </lineage>
</organism>
<evidence type="ECO:0000313" key="2">
    <source>
        <dbReference type="Proteomes" id="UP000442707"/>
    </source>
</evidence>
<evidence type="ECO:0000313" key="1">
    <source>
        <dbReference type="EMBL" id="KAB1146793.1"/>
    </source>
</evidence>